<sequence>MKKIFLLAIFTFLILSMTAVSADDNLMASAYENAIYEEQEILSEDQAIYENKEEIIAENPTDALLEDTADNNNNEEEEIVEEKANSTIISSDVKGYESFTTTISIKLTANNTSLSSKPIQIDLNGITYNKTTDANGEVKLNVKLNKGIYYAEITYLGDDLTSEASETCKVTIASPIKTKLRIGDKYINYRQGSKCLFYVKLLDAKNNTLKNQKVTIKVAGKSYTVLTNSLGNAKIYLNLKKGTYKVKYYFYKKDAPYLASNGSFKIKVKPKMTKGNGYWLWSNHMKKVNLKSLAKRGTKHIFLHVHAIAIYGKSGVASFIKKAHKRGIKVHLWMQVCYRGGKWVRPIDKNNKIKYSFLNKRIREAKSYAKIKGVDGIHFDYVRFGGTAHLYKDPNRAVNYFMKKASTEVRKVKPNCIVSAAIMPEPSAMTSSFGQDVSTMSRYADVLTPMEYKGNYNKKRAWLTSVTKKFVSQSNGAQIWVGLQSYHSDKNAKKLSHTALLKDAKAAMKGGAKGVLLFRIGISCNLNFKKV</sequence>
<organism evidence="2 3">
    <name type="scientific">Methanobrevibacter olleyae</name>
    <dbReference type="NCBI Taxonomy" id="294671"/>
    <lineage>
        <taxon>Archaea</taxon>
        <taxon>Methanobacteriati</taxon>
        <taxon>Methanobacteriota</taxon>
        <taxon>Methanomada group</taxon>
        <taxon>Methanobacteria</taxon>
        <taxon>Methanobacteriales</taxon>
        <taxon>Methanobacteriaceae</taxon>
        <taxon>Methanobrevibacter</taxon>
    </lineage>
</organism>
<dbReference type="InterPro" id="IPR017853">
    <property type="entry name" value="GH"/>
</dbReference>
<evidence type="ECO:0000313" key="3">
    <source>
        <dbReference type="Proteomes" id="UP000732619"/>
    </source>
</evidence>
<accession>A0A8T3VM14</accession>
<dbReference type="AlphaFoldDB" id="A0A8T3VM14"/>
<reference evidence="2" key="1">
    <citation type="submission" date="2019-04" db="EMBL/GenBank/DDBJ databases">
        <title>Evolution of Biomass-Degrading Anaerobic Consortia Revealed by Metagenomics.</title>
        <authorList>
            <person name="Peng X."/>
        </authorList>
    </citation>
    <scope>NUCLEOTIDE SEQUENCE</scope>
    <source>
        <strain evidence="2">SIG14</strain>
    </source>
</reference>
<dbReference type="Pfam" id="PF13200">
    <property type="entry name" value="DUF4015"/>
    <property type="match status" value="1"/>
</dbReference>
<evidence type="ECO:0000313" key="2">
    <source>
        <dbReference type="EMBL" id="MBE6512272.1"/>
    </source>
</evidence>
<dbReference type="SUPFAM" id="SSF51445">
    <property type="entry name" value="(Trans)glycosidases"/>
    <property type="match status" value="1"/>
</dbReference>
<name>A0A8T3VM14_METOL</name>
<feature type="domain" description="DUF4015" evidence="1">
    <location>
        <begin position="361"/>
        <end position="461"/>
    </location>
</feature>
<dbReference type="Gene3D" id="3.20.20.80">
    <property type="entry name" value="Glycosidases"/>
    <property type="match status" value="1"/>
</dbReference>
<dbReference type="Proteomes" id="UP000732619">
    <property type="component" value="Unassembled WGS sequence"/>
</dbReference>
<gene>
    <name evidence="2" type="ORF">E7Z75_03840</name>
</gene>
<protein>
    <recommendedName>
        <fullName evidence="1">DUF4015 domain-containing protein</fullName>
    </recommendedName>
</protein>
<evidence type="ECO:0000259" key="1">
    <source>
        <dbReference type="Pfam" id="PF13200"/>
    </source>
</evidence>
<comment type="caution">
    <text evidence="2">The sequence shown here is derived from an EMBL/GenBank/DDBJ whole genome shotgun (WGS) entry which is preliminary data.</text>
</comment>
<dbReference type="InterPro" id="IPR025275">
    <property type="entry name" value="DUF4015"/>
</dbReference>
<proteinExistence type="predicted"/>
<dbReference type="EMBL" id="SUTG01000012">
    <property type="protein sequence ID" value="MBE6512272.1"/>
    <property type="molecule type" value="Genomic_DNA"/>
</dbReference>